<name>A0A564Z9X1_HYMDI</name>
<dbReference type="EMBL" id="CABIJS010000700">
    <property type="protein sequence ID" value="VUZ56202.1"/>
    <property type="molecule type" value="Genomic_DNA"/>
</dbReference>
<keyword evidence="2" id="KW-1185">Reference proteome</keyword>
<dbReference type="AlphaFoldDB" id="A0A564Z9X1"/>
<dbReference type="Proteomes" id="UP000321570">
    <property type="component" value="Unassembled WGS sequence"/>
</dbReference>
<proteinExistence type="predicted"/>
<protein>
    <submittedName>
        <fullName evidence="1">Uncharacterized protein</fullName>
    </submittedName>
</protein>
<gene>
    <name evidence="1" type="ORF">WMSIL1_LOCUS13903</name>
</gene>
<reference evidence="1 2" key="1">
    <citation type="submission" date="2019-07" db="EMBL/GenBank/DDBJ databases">
        <authorList>
            <person name="Jastrzebski P J."/>
            <person name="Paukszto L."/>
            <person name="Jastrzebski P J."/>
        </authorList>
    </citation>
    <scope>NUCLEOTIDE SEQUENCE [LARGE SCALE GENOMIC DNA]</scope>
    <source>
        <strain evidence="1 2">WMS-il1</strain>
    </source>
</reference>
<organism evidence="1 2">
    <name type="scientific">Hymenolepis diminuta</name>
    <name type="common">Rat tapeworm</name>
    <dbReference type="NCBI Taxonomy" id="6216"/>
    <lineage>
        <taxon>Eukaryota</taxon>
        <taxon>Metazoa</taxon>
        <taxon>Spiralia</taxon>
        <taxon>Lophotrochozoa</taxon>
        <taxon>Platyhelminthes</taxon>
        <taxon>Cestoda</taxon>
        <taxon>Eucestoda</taxon>
        <taxon>Cyclophyllidea</taxon>
        <taxon>Hymenolepididae</taxon>
        <taxon>Hymenolepis</taxon>
    </lineage>
</organism>
<sequence>MPFISVFTWESRDVLNISHFIATRCVHTPIRTSFFVALAADQIFLTFFSSILQYFTNHILSFKQHQHFQFLRFTTYLPHKNFAQASTRALFWRLCARSYNLRAACGDIYSMPPYAYFTSASITLSKA</sequence>
<evidence type="ECO:0000313" key="2">
    <source>
        <dbReference type="Proteomes" id="UP000321570"/>
    </source>
</evidence>
<evidence type="ECO:0000313" key="1">
    <source>
        <dbReference type="EMBL" id="VUZ56202.1"/>
    </source>
</evidence>
<accession>A0A564Z9X1</accession>